<dbReference type="AlphaFoldDB" id="A0A317SIC8"/>
<dbReference type="Proteomes" id="UP000246991">
    <property type="component" value="Unassembled WGS sequence"/>
</dbReference>
<keyword evidence="1" id="KW-0812">Transmembrane</keyword>
<dbReference type="PANTHER" id="PTHR28254:SF1">
    <property type="entry name" value="CYTOCHROME B-C1 COMPLEX SUBUNIT 10, MITOCHONDRIAL"/>
    <property type="match status" value="1"/>
</dbReference>
<accession>A0A317SIC8</accession>
<name>A0A317SIC8_9PEZI</name>
<keyword evidence="1" id="KW-0472">Membrane</keyword>
<dbReference type="EMBL" id="PYWC01000069">
    <property type="protein sequence ID" value="PWW73998.1"/>
    <property type="molecule type" value="Genomic_DNA"/>
</dbReference>
<comment type="caution">
    <text evidence="2">The sequence shown here is derived from an EMBL/GenBank/DDBJ whole genome shotgun (WGS) entry which is preliminary data.</text>
</comment>
<dbReference type="STRING" id="42249.A0A317SIC8"/>
<evidence type="ECO:0000313" key="2">
    <source>
        <dbReference type="EMBL" id="PWW73998.1"/>
    </source>
</evidence>
<organism evidence="2 3">
    <name type="scientific">Tuber magnatum</name>
    <name type="common">white Piedmont truffle</name>
    <dbReference type="NCBI Taxonomy" id="42249"/>
    <lineage>
        <taxon>Eukaryota</taxon>
        <taxon>Fungi</taxon>
        <taxon>Dikarya</taxon>
        <taxon>Ascomycota</taxon>
        <taxon>Pezizomycotina</taxon>
        <taxon>Pezizomycetes</taxon>
        <taxon>Pezizales</taxon>
        <taxon>Tuberaceae</taxon>
        <taxon>Tuber</taxon>
    </lineage>
</organism>
<dbReference type="InterPro" id="IPR019182">
    <property type="entry name" value="Cytochrome_b-c1_su10_fun"/>
</dbReference>
<sequence>MAQRLRPSSFSIMGYPIKSLRPVGISVASFAAVAGGTVLFILEGVPRVQKDILQKLPLIGSYWTGREKPASDNPF</sequence>
<reference evidence="2 3" key="1">
    <citation type="submission" date="2018-03" db="EMBL/GenBank/DDBJ databases">
        <title>Genomes of Pezizomycetes fungi and the evolution of truffles.</title>
        <authorList>
            <person name="Murat C."/>
            <person name="Payen T."/>
            <person name="Noel B."/>
            <person name="Kuo A."/>
            <person name="Martin F.M."/>
        </authorList>
    </citation>
    <scope>NUCLEOTIDE SEQUENCE [LARGE SCALE GENOMIC DNA]</scope>
    <source>
        <strain evidence="2">091103-1</strain>
    </source>
</reference>
<gene>
    <name evidence="2" type="ORF">C7212DRAFT_330093</name>
</gene>
<dbReference type="Pfam" id="PF09796">
    <property type="entry name" value="QCR10"/>
    <property type="match status" value="1"/>
</dbReference>
<protein>
    <submittedName>
        <fullName evidence="2">Uncharacterized protein</fullName>
    </submittedName>
</protein>
<keyword evidence="3" id="KW-1185">Reference proteome</keyword>
<proteinExistence type="predicted"/>
<dbReference type="GO" id="GO:0006122">
    <property type="term" value="P:mitochondrial electron transport, ubiquinol to cytochrome c"/>
    <property type="evidence" value="ECO:0007669"/>
    <property type="project" value="InterPro"/>
</dbReference>
<dbReference type="PANTHER" id="PTHR28254">
    <property type="entry name" value="CYTOCHROME B-C1 COMPLEX SUBUNIT 10"/>
    <property type="match status" value="1"/>
</dbReference>
<evidence type="ECO:0000256" key="1">
    <source>
        <dbReference type="SAM" id="Phobius"/>
    </source>
</evidence>
<dbReference type="OrthoDB" id="2391627at2759"/>
<evidence type="ECO:0000313" key="3">
    <source>
        <dbReference type="Proteomes" id="UP000246991"/>
    </source>
</evidence>
<keyword evidence="1" id="KW-1133">Transmembrane helix</keyword>
<feature type="transmembrane region" description="Helical" evidence="1">
    <location>
        <begin position="20"/>
        <end position="42"/>
    </location>
</feature>
<dbReference type="GO" id="GO:0005739">
    <property type="term" value="C:mitochondrion"/>
    <property type="evidence" value="ECO:0007669"/>
    <property type="project" value="GOC"/>
</dbReference>